<accession>A0AAD9JG38</accession>
<feature type="region of interest" description="Disordered" evidence="1">
    <location>
        <begin position="1"/>
        <end position="43"/>
    </location>
</feature>
<proteinExistence type="predicted"/>
<name>A0AAD9JG38_9ANNE</name>
<protein>
    <submittedName>
        <fullName evidence="2">Uncharacterized protein</fullName>
    </submittedName>
</protein>
<dbReference type="AlphaFoldDB" id="A0AAD9JG38"/>
<dbReference type="EMBL" id="JAODUP010000326">
    <property type="protein sequence ID" value="KAK2152538.1"/>
    <property type="molecule type" value="Genomic_DNA"/>
</dbReference>
<reference evidence="2" key="1">
    <citation type="journal article" date="2023" name="Mol. Biol. Evol.">
        <title>Third-Generation Sequencing Reveals the Adaptive Role of the Epigenome in Three Deep-Sea Polychaetes.</title>
        <authorList>
            <person name="Perez M."/>
            <person name="Aroh O."/>
            <person name="Sun Y."/>
            <person name="Lan Y."/>
            <person name="Juniper S.K."/>
            <person name="Young C.R."/>
            <person name="Angers B."/>
            <person name="Qian P.Y."/>
        </authorList>
    </citation>
    <scope>NUCLEOTIDE SEQUENCE</scope>
    <source>
        <strain evidence="2">P08H-3</strain>
    </source>
</reference>
<evidence type="ECO:0000313" key="2">
    <source>
        <dbReference type="EMBL" id="KAK2152538.1"/>
    </source>
</evidence>
<gene>
    <name evidence="2" type="ORF">LSH36_326g09049</name>
</gene>
<organism evidence="2 3">
    <name type="scientific">Paralvinella palmiformis</name>
    <dbReference type="NCBI Taxonomy" id="53620"/>
    <lineage>
        <taxon>Eukaryota</taxon>
        <taxon>Metazoa</taxon>
        <taxon>Spiralia</taxon>
        <taxon>Lophotrochozoa</taxon>
        <taxon>Annelida</taxon>
        <taxon>Polychaeta</taxon>
        <taxon>Sedentaria</taxon>
        <taxon>Canalipalpata</taxon>
        <taxon>Terebellida</taxon>
        <taxon>Terebelliformia</taxon>
        <taxon>Alvinellidae</taxon>
        <taxon>Paralvinella</taxon>
    </lineage>
</organism>
<feature type="compositionally biased region" description="Polar residues" evidence="1">
    <location>
        <begin position="1"/>
        <end position="18"/>
    </location>
</feature>
<comment type="caution">
    <text evidence="2">The sequence shown here is derived from an EMBL/GenBank/DDBJ whole genome shotgun (WGS) entry which is preliminary data.</text>
</comment>
<evidence type="ECO:0000313" key="3">
    <source>
        <dbReference type="Proteomes" id="UP001208570"/>
    </source>
</evidence>
<evidence type="ECO:0000256" key="1">
    <source>
        <dbReference type="SAM" id="MobiDB-lite"/>
    </source>
</evidence>
<dbReference type="Proteomes" id="UP001208570">
    <property type="component" value="Unassembled WGS sequence"/>
</dbReference>
<keyword evidence="3" id="KW-1185">Reference proteome</keyword>
<sequence length="123" mass="11862">MSAASATVPSTPVVSITSMGGGARGPPVSGPGSGTPGKCCENGRPITTDPLTGQTICSCQYNPGALLMAAGCYPRGMGVGVGVPGLAEAAGVYTSPYATAAIQGLLPAAPGSEHAAFYSSMGI</sequence>